<evidence type="ECO:0000256" key="4">
    <source>
        <dbReference type="ARBA" id="ARBA00022670"/>
    </source>
</evidence>
<reference evidence="13 14" key="1">
    <citation type="submission" date="2018-03" db="EMBL/GenBank/DDBJ databases">
        <title>Genomic Encyclopedia of Type Strains, Phase III (KMG-III): the genomes of soil and plant-associated and newly described type strains.</title>
        <authorList>
            <person name="Whitman W."/>
        </authorList>
    </citation>
    <scope>NUCLEOTIDE SEQUENCE [LARGE SCALE GENOMIC DNA]</scope>
    <source>
        <strain evidence="13 14">CGMCC 1.12700</strain>
    </source>
</reference>
<evidence type="ECO:0000256" key="10">
    <source>
        <dbReference type="ARBA" id="ARBA00023049"/>
    </source>
</evidence>
<evidence type="ECO:0000256" key="8">
    <source>
        <dbReference type="ARBA" id="ARBA00022801"/>
    </source>
</evidence>
<dbReference type="Proteomes" id="UP000240572">
    <property type="component" value="Unassembled WGS sequence"/>
</dbReference>
<evidence type="ECO:0000313" key="14">
    <source>
        <dbReference type="Proteomes" id="UP000240572"/>
    </source>
</evidence>
<comment type="cofactor">
    <cofactor evidence="1">
        <name>Mn(2+)</name>
        <dbReference type="ChEBI" id="CHEBI:29035"/>
    </cofactor>
</comment>
<keyword evidence="6" id="KW-0479">Metal-binding</keyword>
<evidence type="ECO:0000313" key="13">
    <source>
        <dbReference type="EMBL" id="PSK88841.1"/>
    </source>
</evidence>
<dbReference type="InterPro" id="IPR002816">
    <property type="entry name" value="TraB/PrgY/GumN_fam"/>
</dbReference>
<proteinExistence type="predicted"/>
<evidence type="ECO:0000256" key="3">
    <source>
        <dbReference type="ARBA" id="ARBA00004479"/>
    </source>
</evidence>
<dbReference type="AlphaFoldDB" id="A0A2P8CV40"/>
<sequence>MKKIFAFCGALLLGWTAGRAQNRKAPENIPAGDHSLLWKISGKGLKSPSYLFGTIHMICPDDYLWTPAMQRALDQSRKVAFELDMDDPQLSMQVAMGMMLPPGKTLKDFYTEAEYNELKAAVNKNAGMSIDMLQTLKPFAVMSMLASRSVDCSTPDSYEGNIMKAVSSSGKEIVGLEAAQDQIDVISKINADSAAHMLLKVTREMDEMKTQFADMIAAYKQQDLPALYELIIASPDYKEDLNTLLFDRNRKWIPVITRLCKAQSTFVAVGAGHLWGDQGVISLLRKAGYTVSAIK</sequence>
<keyword evidence="10" id="KW-0482">Metalloprotease</keyword>
<dbReference type="PANTHER" id="PTHR31120:SF6">
    <property type="entry name" value="METALLOPROTEASE TIKI HOMOLOG"/>
    <property type="match status" value="1"/>
</dbReference>
<name>A0A2P8CV40_9BACT</name>
<keyword evidence="9" id="KW-1133">Transmembrane helix</keyword>
<evidence type="ECO:0008006" key="15">
    <source>
        <dbReference type="Google" id="ProtNLM"/>
    </source>
</evidence>
<dbReference type="EMBL" id="PYGD01000014">
    <property type="protein sequence ID" value="PSK88841.1"/>
    <property type="molecule type" value="Genomic_DNA"/>
</dbReference>
<keyword evidence="5" id="KW-0812">Transmembrane</keyword>
<keyword evidence="7" id="KW-0732">Signal</keyword>
<evidence type="ECO:0000256" key="5">
    <source>
        <dbReference type="ARBA" id="ARBA00022692"/>
    </source>
</evidence>
<dbReference type="RefSeq" id="WP_181358597.1">
    <property type="nucleotide sequence ID" value="NZ_PYGD01000014.1"/>
</dbReference>
<evidence type="ECO:0000256" key="12">
    <source>
        <dbReference type="ARBA" id="ARBA00023180"/>
    </source>
</evidence>
<evidence type="ECO:0000256" key="7">
    <source>
        <dbReference type="ARBA" id="ARBA00022729"/>
    </source>
</evidence>
<evidence type="ECO:0000256" key="2">
    <source>
        <dbReference type="ARBA" id="ARBA00001941"/>
    </source>
</evidence>
<keyword evidence="14" id="KW-1185">Reference proteome</keyword>
<organism evidence="13 14">
    <name type="scientific">Taibaiella chishuiensis</name>
    <dbReference type="NCBI Taxonomy" id="1434707"/>
    <lineage>
        <taxon>Bacteria</taxon>
        <taxon>Pseudomonadati</taxon>
        <taxon>Bacteroidota</taxon>
        <taxon>Chitinophagia</taxon>
        <taxon>Chitinophagales</taxon>
        <taxon>Chitinophagaceae</taxon>
        <taxon>Taibaiella</taxon>
    </lineage>
</organism>
<evidence type="ECO:0000256" key="6">
    <source>
        <dbReference type="ARBA" id="ARBA00022723"/>
    </source>
</evidence>
<dbReference type="GO" id="GO:0006508">
    <property type="term" value="P:proteolysis"/>
    <property type="evidence" value="ECO:0007669"/>
    <property type="project" value="UniProtKB-KW"/>
</dbReference>
<evidence type="ECO:0000256" key="11">
    <source>
        <dbReference type="ARBA" id="ARBA00023136"/>
    </source>
</evidence>
<evidence type="ECO:0000256" key="9">
    <source>
        <dbReference type="ARBA" id="ARBA00022989"/>
    </source>
</evidence>
<dbReference type="CDD" id="cd14789">
    <property type="entry name" value="Tiki"/>
    <property type="match status" value="1"/>
</dbReference>
<evidence type="ECO:0000256" key="1">
    <source>
        <dbReference type="ARBA" id="ARBA00001936"/>
    </source>
</evidence>
<dbReference type="GO" id="GO:0030178">
    <property type="term" value="P:negative regulation of Wnt signaling pathway"/>
    <property type="evidence" value="ECO:0007669"/>
    <property type="project" value="InterPro"/>
</dbReference>
<dbReference type="Pfam" id="PF01963">
    <property type="entry name" value="TraB_PrgY_gumN"/>
    <property type="match status" value="1"/>
</dbReference>
<dbReference type="GO" id="GO:0004222">
    <property type="term" value="F:metalloendopeptidase activity"/>
    <property type="evidence" value="ECO:0007669"/>
    <property type="project" value="TreeGrafter"/>
</dbReference>
<dbReference type="GO" id="GO:0046872">
    <property type="term" value="F:metal ion binding"/>
    <property type="evidence" value="ECO:0007669"/>
    <property type="project" value="UniProtKB-KW"/>
</dbReference>
<dbReference type="InterPro" id="IPR040230">
    <property type="entry name" value="TIKI1/2-like"/>
</dbReference>
<dbReference type="PANTHER" id="PTHR31120">
    <property type="entry name" value="METALLOPROTEASE TIKI"/>
    <property type="match status" value="1"/>
</dbReference>
<gene>
    <name evidence="13" type="ORF">B0I18_11453</name>
</gene>
<dbReference type="GO" id="GO:0016020">
    <property type="term" value="C:membrane"/>
    <property type="evidence" value="ECO:0007669"/>
    <property type="project" value="UniProtKB-SubCell"/>
</dbReference>
<comment type="cofactor">
    <cofactor evidence="2">
        <name>Co(2+)</name>
        <dbReference type="ChEBI" id="CHEBI:48828"/>
    </cofactor>
</comment>
<accession>A0A2P8CV40</accession>
<keyword evidence="11" id="KW-0472">Membrane</keyword>
<keyword evidence="8" id="KW-0378">Hydrolase</keyword>
<protein>
    <recommendedName>
        <fullName evidence="15">TraB family protein</fullName>
    </recommendedName>
</protein>
<keyword evidence="4" id="KW-0645">Protease</keyword>
<comment type="caution">
    <text evidence="13">The sequence shown here is derived from an EMBL/GenBank/DDBJ whole genome shotgun (WGS) entry which is preliminary data.</text>
</comment>
<comment type="subcellular location">
    <subcellularLocation>
        <location evidence="3">Membrane</location>
        <topology evidence="3">Single-pass type I membrane protein</topology>
    </subcellularLocation>
</comment>
<keyword evidence="12" id="KW-0325">Glycoprotein</keyword>